<dbReference type="InterPro" id="IPR011989">
    <property type="entry name" value="ARM-like"/>
</dbReference>
<evidence type="ECO:0000313" key="3">
    <source>
        <dbReference type="Proteomes" id="UP000476411"/>
    </source>
</evidence>
<evidence type="ECO:0000256" key="1">
    <source>
        <dbReference type="SAM" id="SignalP"/>
    </source>
</evidence>
<keyword evidence="1" id="KW-0732">Signal</keyword>
<dbReference type="RefSeq" id="WP_162334754.1">
    <property type="nucleotide sequence ID" value="NZ_CP048113.1"/>
</dbReference>
<keyword evidence="3" id="KW-1185">Reference proteome</keyword>
<sequence>MKKNILCILLLLSCSTLYAQQTPRPYAARIARILKRLPAVTQQAQDSCMQQIAGLGINGLVEMATMLQPAGKGDNTTLQYALTGYATYVSAAARDSLRYKAIRSWGKALKLTTDPANKIFLIEQLQLFGDNTAVPLLKPYLLNERYCDAAIRTLSQIKTSASVVAMEMALDKAKGNSEIGLIRALGELRYLAAEQGITLRTRSEDPVLKRTALFALANIATESSEPVLAAAAEKAGFGYDVTGGTAAYLLFVSNLGHNWPTAPAVTAANNILRRCKGDSLVHVRIAALKVIVDIMGDNAVNTLTLAADNNNATYSAAALAMAAGSMNAANTEIWVQKAERAAGGTKANILRMLAESGQRAATPLLIKALKDTDPHIRMTAIQAAAQMQSTEMLSPLLVAMRTADSTEVSAIGNTLLHIRSRDVPGYVAVALQHAPPYAQVTLLHVLAEKKAADKARFISLLLNSRDETVVAAAKATLEAVKE</sequence>
<dbReference type="Pfam" id="PF13646">
    <property type="entry name" value="HEAT_2"/>
    <property type="match status" value="1"/>
</dbReference>
<feature type="chain" id="PRO_5025371486" evidence="1">
    <location>
        <begin position="20"/>
        <end position="482"/>
    </location>
</feature>
<dbReference type="KEGG" id="chih:GWR21_26625"/>
<dbReference type="Proteomes" id="UP000476411">
    <property type="component" value="Chromosome"/>
</dbReference>
<dbReference type="SMART" id="SM00567">
    <property type="entry name" value="EZ_HEAT"/>
    <property type="match status" value="5"/>
</dbReference>
<protein>
    <submittedName>
        <fullName evidence="2">HEAT repeat domain-containing protein</fullName>
    </submittedName>
</protein>
<reference evidence="2 3" key="1">
    <citation type="submission" date="2020-01" db="EMBL/GenBank/DDBJ databases">
        <title>Complete genome sequence of Chitinophaga sp. H33E-04 isolated from quinoa roots.</title>
        <authorList>
            <person name="Weon H.-Y."/>
            <person name="Lee S.A."/>
        </authorList>
    </citation>
    <scope>NUCLEOTIDE SEQUENCE [LARGE SCALE GENOMIC DNA]</scope>
    <source>
        <strain evidence="2 3">H33E-04</strain>
    </source>
</reference>
<proteinExistence type="predicted"/>
<dbReference type="InterPro" id="IPR004155">
    <property type="entry name" value="PBS_lyase_HEAT"/>
</dbReference>
<dbReference type="EMBL" id="CP048113">
    <property type="protein sequence ID" value="QHS63030.1"/>
    <property type="molecule type" value="Genomic_DNA"/>
</dbReference>
<gene>
    <name evidence="2" type="ORF">GWR21_26625</name>
</gene>
<dbReference type="SUPFAM" id="SSF48371">
    <property type="entry name" value="ARM repeat"/>
    <property type="match status" value="2"/>
</dbReference>
<dbReference type="InterPro" id="IPR016024">
    <property type="entry name" value="ARM-type_fold"/>
</dbReference>
<name>A0A6B9ZKS9_9BACT</name>
<dbReference type="Gene3D" id="1.25.10.10">
    <property type="entry name" value="Leucine-rich Repeat Variant"/>
    <property type="match status" value="2"/>
</dbReference>
<evidence type="ECO:0000313" key="2">
    <source>
        <dbReference type="EMBL" id="QHS63030.1"/>
    </source>
</evidence>
<accession>A0A6B9ZKS9</accession>
<organism evidence="2 3">
    <name type="scientific">Chitinophaga agri</name>
    <dbReference type="NCBI Taxonomy" id="2703787"/>
    <lineage>
        <taxon>Bacteria</taxon>
        <taxon>Pseudomonadati</taxon>
        <taxon>Bacteroidota</taxon>
        <taxon>Chitinophagia</taxon>
        <taxon>Chitinophagales</taxon>
        <taxon>Chitinophagaceae</taxon>
        <taxon>Chitinophaga</taxon>
    </lineage>
</organism>
<feature type="signal peptide" evidence="1">
    <location>
        <begin position="1"/>
        <end position="19"/>
    </location>
</feature>
<dbReference type="AlphaFoldDB" id="A0A6B9ZKS9"/>